<gene>
    <name evidence="6" type="ORF">EV676_105154</name>
</gene>
<reference evidence="6 7" key="1">
    <citation type="submission" date="2019-03" db="EMBL/GenBank/DDBJ databases">
        <title>Genomic Encyclopedia of Type Strains, Phase IV (KMG-IV): sequencing the most valuable type-strain genomes for metagenomic binning, comparative biology and taxonomic classification.</title>
        <authorList>
            <person name="Goeker M."/>
        </authorList>
    </citation>
    <scope>NUCLEOTIDE SEQUENCE [LARGE SCALE GENOMIC DNA]</scope>
    <source>
        <strain evidence="6 7">DSM 15264</strain>
    </source>
</reference>
<evidence type="ECO:0000313" key="6">
    <source>
        <dbReference type="EMBL" id="TCP07133.1"/>
    </source>
</evidence>
<dbReference type="PANTHER" id="PTHR33175:SF3">
    <property type="entry name" value="DNA-BINDING PROTEIN HU-BETA"/>
    <property type="match status" value="1"/>
</dbReference>
<protein>
    <submittedName>
        <fullName evidence="6">DNA-binding protein HU-beta</fullName>
    </submittedName>
</protein>
<dbReference type="GO" id="GO:0030527">
    <property type="term" value="F:structural constituent of chromatin"/>
    <property type="evidence" value="ECO:0007669"/>
    <property type="project" value="InterPro"/>
</dbReference>
<dbReference type="AlphaFoldDB" id="A0AA46DDA3"/>
<sequence>MNRIELIEKIASSHDLSKAAAGRILDTLIDTIVGAVKKGDTVQLVGFGTFKQVSRAARTGFNPREGKAIKIPAAKVPKFVPGTAFKAAVDPKAAARKAAAGAKTAAAKKPAAKKAAPAKKSAAKKAR</sequence>
<dbReference type="Gene3D" id="4.10.520.10">
    <property type="entry name" value="IHF-like DNA-binding proteins"/>
    <property type="match status" value="1"/>
</dbReference>
<dbReference type="SMART" id="SM00411">
    <property type="entry name" value="BHL"/>
    <property type="match status" value="1"/>
</dbReference>
<comment type="caution">
    <text evidence="6">The sequence shown here is derived from an EMBL/GenBank/DDBJ whole genome shotgun (WGS) entry which is preliminary data.</text>
</comment>
<evidence type="ECO:0000256" key="1">
    <source>
        <dbReference type="ARBA" id="ARBA00010529"/>
    </source>
</evidence>
<dbReference type="GO" id="GO:0030261">
    <property type="term" value="P:chromosome condensation"/>
    <property type="evidence" value="ECO:0007669"/>
    <property type="project" value="UniProtKB-KW"/>
</dbReference>
<evidence type="ECO:0000256" key="2">
    <source>
        <dbReference type="ARBA" id="ARBA00023067"/>
    </source>
</evidence>
<feature type="region of interest" description="Disordered" evidence="5">
    <location>
        <begin position="99"/>
        <end position="127"/>
    </location>
</feature>
<dbReference type="EMBL" id="SLXF01000005">
    <property type="protein sequence ID" value="TCP07133.1"/>
    <property type="molecule type" value="Genomic_DNA"/>
</dbReference>
<keyword evidence="2" id="KW-0226">DNA condensation</keyword>
<accession>A0AA46DDA3</accession>
<feature type="compositionally biased region" description="Low complexity" evidence="5">
    <location>
        <begin position="99"/>
        <end position="120"/>
    </location>
</feature>
<keyword evidence="3 6" id="KW-0238">DNA-binding</keyword>
<dbReference type="PRINTS" id="PR01727">
    <property type="entry name" value="DNABINDINGHU"/>
</dbReference>
<dbReference type="PANTHER" id="PTHR33175">
    <property type="entry name" value="DNA-BINDING PROTEIN HU"/>
    <property type="match status" value="1"/>
</dbReference>
<name>A0AA46DDA3_9BURK</name>
<dbReference type="Pfam" id="PF00216">
    <property type="entry name" value="Bac_DNA_binding"/>
    <property type="match status" value="1"/>
</dbReference>
<evidence type="ECO:0000256" key="3">
    <source>
        <dbReference type="ARBA" id="ARBA00023125"/>
    </source>
</evidence>
<dbReference type="GO" id="GO:0003677">
    <property type="term" value="F:DNA binding"/>
    <property type="evidence" value="ECO:0007669"/>
    <property type="project" value="UniProtKB-KW"/>
</dbReference>
<evidence type="ECO:0000256" key="4">
    <source>
        <dbReference type="RuleBase" id="RU003939"/>
    </source>
</evidence>
<dbReference type="InterPro" id="IPR000119">
    <property type="entry name" value="Hist_DNA-bd"/>
</dbReference>
<dbReference type="CDD" id="cd13831">
    <property type="entry name" value="HU"/>
    <property type="match status" value="1"/>
</dbReference>
<comment type="similarity">
    <text evidence="1 4">Belongs to the bacterial histone-like protein family.</text>
</comment>
<dbReference type="Proteomes" id="UP000294772">
    <property type="component" value="Unassembled WGS sequence"/>
</dbReference>
<organism evidence="6 7">
    <name type="scientific">Caldimonas thermodepolymerans</name>
    <dbReference type="NCBI Taxonomy" id="215580"/>
    <lineage>
        <taxon>Bacteria</taxon>
        <taxon>Pseudomonadati</taxon>
        <taxon>Pseudomonadota</taxon>
        <taxon>Betaproteobacteria</taxon>
        <taxon>Burkholderiales</taxon>
        <taxon>Sphaerotilaceae</taxon>
        <taxon>Caldimonas</taxon>
    </lineage>
</organism>
<dbReference type="InterPro" id="IPR010992">
    <property type="entry name" value="IHF-like_DNA-bd_dom_sf"/>
</dbReference>
<evidence type="ECO:0000313" key="7">
    <source>
        <dbReference type="Proteomes" id="UP000294772"/>
    </source>
</evidence>
<evidence type="ECO:0000256" key="5">
    <source>
        <dbReference type="SAM" id="MobiDB-lite"/>
    </source>
</evidence>
<dbReference type="SUPFAM" id="SSF47729">
    <property type="entry name" value="IHF-like DNA-binding proteins"/>
    <property type="match status" value="1"/>
</dbReference>
<dbReference type="RefSeq" id="WP_132765161.1">
    <property type="nucleotide sequence ID" value="NZ_CP110416.1"/>
</dbReference>
<proteinExistence type="inferred from homology"/>